<sequence>MYDTWGMNTHAILWEKVTDCLREASKAVRIRVRHSLRVVTKTEGGVFDVHALVFESGDECFHFVATEFIFTLKFCDSVPNLRDIVNLALDMTCDVGGDDPIAVDDRRPVPASTPPSATADVTATRRRNDSSRYRKWRLESRRAEPRAQLNVSEDT</sequence>
<feature type="compositionally biased region" description="Basic and acidic residues" evidence="1">
    <location>
        <begin position="126"/>
        <end position="145"/>
    </location>
</feature>
<gene>
    <name evidence="2" type="ORF">SAMN04487948_1307</name>
</gene>
<evidence type="ECO:0000313" key="2">
    <source>
        <dbReference type="EMBL" id="SEP27048.1"/>
    </source>
</evidence>
<keyword evidence="3" id="KW-1185">Reference proteome</keyword>
<dbReference type="AlphaFoldDB" id="A0A1H8WIY8"/>
<evidence type="ECO:0000256" key="1">
    <source>
        <dbReference type="SAM" id="MobiDB-lite"/>
    </source>
</evidence>
<dbReference type="Proteomes" id="UP000199126">
    <property type="component" value="Unassembled WGS sequence"/>
</dbReference>
<feature type="region of interest" description="Disordered" evidence="1">
    <location>
        <begin position="102"/>
        <end position="155"/>
    </location>
</feature>
<accession>A0A1H8WIY8</accession>
<name>A0A1H8WIY8_9EURY</name>
<protein>
    <submittedName>
        <fullName evidence="2">Uncharacterized protein</fullName>
    </submittedName>
</protein>
<evidence type="ECO:0000313" key="3">
    <source>
        <dbReference type="Proteomes" id="UP000199126"/>
    </source>
</evidence>
<dbReference type="EMBL" id="FODV01000030">
    <property type="protein sequence ID" value="SEP27048.1"/>
    <property type="molecule type" value="Genomic_DNA"/>
</dbReference>
<dbReference type="RefSeq" id="WP_139246787.1">
    <property type="nucleotide sequence ID" value="NZ_FODV01000030.1"/>
</dbReference>
<organism evidence="2 3">
    <name type="scientific">Halogranum amylolyticum</name>
    <dbReference type="NCBI Taxonomy" id="660520"/>
    <lineage>
        <taxon>Archaea</taxon>
        <taxon>Methanobacteriati</taxon>
        <taxon>Methanobacteriota</taxon>
        <taxon>Stenosarchaea group</taxon>
        <taxon>Halobacteria</taxon>
        <taxon>Halobacteriales</taxon>
        <taxon>Haloferacaceae</taxon>
    </lineage>
</organism>
<reference evidence="3" key="1">
    <citation type="submission" date="2016-10" db="EMBL/GenBank/DDBJ databases">
        <authorList>
            <person name="Varghese N."/>
            <person name="Submissions S."/>
        </authorList>
    </citation>
    <scope>NUCLEOTIDE SEQUENCE [LARGE SCALE GENOMIC DNA]</scope>
    <source>
        <strain evidence="3">CGMCC 1.10121</strain>
    </source>
</reference>
<proteinExistence type="predicted"/>